<dbReference type="EMBL" id="BMAV01013689">
    <property type="protein sequence ID" value="GFY61553.1"/>
    <property type="molecule type" value="Genomic_DNA"/>
</dbReference>
<reference evidence="2" key="1">
    <citation type="submission" date="2020-08" db="EMBL/GenBank/DDBJ databases">
        <title>Multicomponent nature underlies the extraordinary mechanical properties of spider dragline silk.</title>
        <authorList>
            <person name="Kono N."/>
            <person name="Nakamura H."/>
            <person name="Mori M."/>
            <person name="Yoshida Y."/>
            <person name="Ohtoshi R."/>
            <person name="Malay A.D."/>
            <person name="Moran D.A.P."/>
            <person name="Tomita M."/>
            <person name="Numata K."/>
            <person name="Arakawa K."/>
        </authorList>
    </citation>
    <scope>NUCLEOTIDE SEQUENCE</scope>
</reference>
<comment type="caution">
    <text evidence="2">The sequence shown here is derived from an EMBL/GenBank/DDBJ whole genome shotgun (WGS) entry which is preliminary data.</text>
</comment>
<evidence type="ECO:0000313" key="3">
    <source>
        <dbReference type="Proteomes" id="UP000886998"/>
    </source>
</evidence>
<proteinExistence type="predicted"/>
<evidence type="ECO:0000313" key="2">
    <source>
        <dbReference type="EMBL" id="GFY75197.1"/>
    </source>
</evidence>
<name>A0A8X6YRG4_9ARAC</name>
<accession>A0A8X6YRG4</accession>
<gene>
    <name evidence="1" type="ORF">TNIN_477721</name>
    <name evidence="2" type="ORF">TNIN_76591</name>
</gene>
<organism evidence="2 3">
    <name type="scientific">Trichonephila inaurata madagascariensis</name>
    <dbReference type="NCBI Taxonomy" id="2747483"/>
    <lineage>
        <taxon>Eukaryota</taxon>
        <taxon>Metazoa</taxon>
        <taxon>Ecdysozoa</taxon>
        <taxon>Arthropoda</taxon>
        <taxon>Chelicerata</taxon>
        <taxon>Arachnida</taxon>
        <taxon>Araneae</taxon>
        <taxon>Araneomorphae</taxon>
        <taxon>Entelegynae</taxon>
        <taxon>Araneoidea</taxon>
        <taxon>Nephilidae</taxon>
        <taxon>Trichonephila</taxon>
        <taxon>Trichonephila inaurata</taxon>
    </lineage>
</organism>
<sequence>MRGAALQKDAGLEIWAVTRFISLEFRQNTARGSLTQPLAFRPCRFAFFRILVNEQETIRGMVLRESIIRLRALCGCWPIGSAAVYISAKCIEWFILKSSGYQSTICKLKGKNTGKSSKYIVVE</sequence>
<dbReference type="AlphaFoldDB" id="A0A8X6YRG4"/>
<evidence type="ECO:0000313" key="1">
    <source>
        <dbReference type="EMBL" id="GFY61553.1"/>
    </source>
</evidence>
<dbReference type="EMBL" id="BMAV01021218">
    <property type="protein sequence ID" value="GFY75197.1"/>
    <property type="molecule type" value="Genomic_DNA"/>
</dbReference>
<dbReference type="OrthoDB" id="6450589at2759"/>
<protein>
    <submittedName>
        <fullName evidence="2">Uncharacterized protein</fullName>
    </submittedName>
</protein>
<dbReference type="Proteomes" id="UP000886998">
    <property type="component" value="Unassembled WGS sequence"/>
</dbReference>
<keyword evidence="3" id="KW-1185">Reference proteome</keyword>